<evidence type="ECO:0000313" key="2">
    <source>
        <dbReference type="Proteomes" id="UP000663722"/>
    </source>
</evidence>
<sequence>MSRTGIRRPRAWGDENIANALKRLIPFLFPVFYHYPIFNQKKYVE</sequence>
<reference evidence="1" key="1">
    <citation type="journal article" date="2021" name="Microb. Physiol.">
        <title>Proteogenomic Insights into the Physiology of Marine, Sulfate-Reducing, Filamentous Desulfonema limicola and Desulfonema magnum.</title>
        <authorList>
            <person name="Schnaars V."/>
            <person name="Wohlbrand L."/>
            <person name="Scheve S."/>
            <person name="Hinrichs C."/>
            <person name="Reinhardt R."/>
            <person name="Rabus R."/>
        </authorList>
    </citation>
    <scope>NUCLEOTIDE SEQUENCE</scope>
    <source>
        <strain evidence="1">4be13</strain>
    </source>
</reference>
<keyword evidence="2" id="KW-1185">Reference proteome</keyword>
<dbReference type="KEGG" id="dmm:dnm_070110"/>
<accession>A0A975BT22</accession>
<dbReference type="Proteomes" id="UP000663722">
    <property type="component" value="Chromosome"/>
</dbReference>
<protein>
    <submittedName>
        <fullName evidence="1">Uncharacterized protein</fullName>
    </submittedName>
</protein>
<name>A0A975BT22_9BACT</name>
<gene>
    <name evidence="1" type="ORF">dnm_070110</name>
</gene>
<dbReference type="EMBL" id="CP061800">
    <property type="protein sequence ID" value="QTA90947.1"/>
    <property type="molecule type" value="Genomic_DNA"/>
</dbReference>
<dbReference type="AlphaFoldDB" id="A0A975BT22"/>
<proteinExistence type="predicted"/>
<evidence type="ECO:0000313" key="1">
    <source>
        <dbReference type="EMBL" id="QTA90947.1"/>
    </source>
</evidence>
<organism evidence="1 2">
    <name type="scientific">Desulfonema magnum</name>
    <dbReference type="NCBI Taxonomy" id="45655"/>
    <lineage>
        <taxon>Bacteria</taxon>
        <taxon>Pseudomonadati</taxon>
        <taxon>Thermodesulfobacteriota</taxon>
        <taxon>Desulfobacteria</taxon>
        <taxon>Desulfobacterales</taxon>
        <taxon>Desulfococcaceae</taxon>
        <taxon>Desulfonema</taxon>
    </lineage>
</organism>